<keyword evidence="1" id="KW-0813">Transport</keyword>
<protein>
    <submittedName>
        <fullName evidence="2">TonB dependent receptor family protein</fullName>
    </submittedName>
</protein>
<keyword evidence="1" id="KW-0812">Transmembrane</keyword>
<dbReference type="InterPro" id="IPR039426">
    <property type="entry name" value="TonB-dep_rcpt-like"/>
</dbReference>
<accession>A0AAC9BGS4</accession>
<sequence length="54" mass="5885">MILIFCVGNLFNKRYIGSLIVNDASGASNTGQGRYFEGAPGRNWIVGAILAYQF</sequence>
<gene>
    <name evidence="2" type="ORF">ACS15_2726</name>
</gene>
<evidence type="ECO:0000313" key="3">
    <source>
        <dbReference type="Proteomes" id="UP000077927"/>
    </source>
</evidence>
<comment type="similarity">
    <text evidence="1">Belongs to the TonB-dependent receptor family.</text>
</comment>
<dbReference type="EMBL" id="CP012605">
    <property type="protein sequence ID" value="ANH74008.1"/>
    <property type="molecule type" value="Genomic_DNA"/>
</dbReference>
<keyword evidence="1" id="KW-1134">Transmembrane beta strand</keyword>
<dbReference type="Proteomes" id="UP000077927">
    <property type="component" value="Chromosome 1"/>
</dbReference>
<dbReference type="GO" id="GO:0009279">
    <property type="term" value="C:cell outer membrane"/>
    <property type="evidence" value="ECO:0007669"/>
    <property type="project" value="UniProtKB-SubCell"/>
</dbReference>
<dbReference type="PROSITE" id="PS52016">
    <property type="entry name" value="TONB_DEPENDENT_REC_3"/>
    <property type="match status" value="1"/>
</dbReference>
<proteinExistence type="inferred from homology"/>
<reference evidence="2 3" key="1">
    <citation type="submission" date="2015-09" db="EMBL/GenBank/DDBJ databases">
        <authorList>
            <person name="Xu Y."/>
            <person name="Nagy A."/>
            <person name="Liu N.T."/>
            <person name="Nou X."/>
        </authorList>
    </citation>
    <scope>NUCLEOTIDE SEQUENCE [LARGE SCALE GENOMIC DNA]</scope>
    <source>
        <strain evidence="2 3">FC1138</strain>
    </source>
</reference>
<comment type="subcellular location">
    <subcellularLocation>
        <location evidence="1">Cell outer membrane</location>
        <topology evidence="1">Multi-pass membrane protein</topology>
    </subcellularLocation>
</comment>
<keyword evidence="1" id="KW-0472">Membrane</keyword>
<name>A0AAC9BGS4_9RALS</name>
<keyword evidence="1" id="KW-0998">Cell outer membrane</keyword>
<evidence type="ECO:0000313" key="2">
    <source>
        <dbReference type="EMBL" id="ANH74008.1"/>
    </source>
</evidence>
<keyword evidence="2" id="KW-0675">Receptor</keyword>
<organism evidence="2 3">
    <name type="scientific">Ralstonia insidiosa</name>
    <dbReference type="NCBI Taxonomy" id="190721"/>
    <lineage>
        <taxon>Bacteria</taxon>
        <taxon>Pseudomonadati</taxon>
        <taxon>Pseudomonadota</taxon>
        <taxon>Betaproteobacteria</taxon>
        <taxon>Burkholderiales</taxon>
        <taxon>Burkholderiaceae</taxon>
        <taxon>Ralstonia</taxon>
    </lineage>
</organism>
<dbReference type="KEGG" id="rin:ACS15_2726"/>
<evidence type="ECO:0000256" key="1">
    <source>
        <dbReference type="PROSITE-ProRule" id="PRU01360"/>
    </source>
</evidence>
<dbReference type="AlphaFoldDB" id="A0AAC9BGS4"/>